<keyword evidence="4" id="KW-0597">Phosphoprotein</keyword>
<evidence type="ECO:0000256" key="7">
    <source>
        <dbReference type="ARBA" id="ARBA00023012"/>
    </source>
</evidence>
<keyword evidence="7" id="KW-0902">Two-component regulatory system</keyword>
<dbReference type="Proteomes" id="UP001501510">
    <property type="component" value="Unassembled WGS sequence"/>
</dbReference>
<dbReference type="GO" id="GO:0016301">
    <property type="term" value="F:kinase activity"/>
    <property type="evidence" value="ECO:0007669"/>
    <property type="project" value="UniProtKB-KW"/>
</dbReference>
<protein>
    <recommendedName>
        <fullName evidence="3">histidine kinase</fullName>
        <ecNumber evidence="3">2.7.13.3</ecNumber>
    </recommendedName>
</protein>
<keyword evidence="6 9" id="KW-0418">Kinase</keyword>
<dbReference type="Gene3D" id="1.10.287.130">
    <property type="match status" value="1"/>
</dbReference>
<dbReference type="InterPro" id="IPR003661">
    <property type="entry name" value="HisK_dim/P_dom"/>
</dbReference>
<dbReference type="PANTHER" id="PTHR45453:SF1">
    <property type="entry name" value="PHOSPHATE REGULON SENSOR PROTEIN PHOR"/>
    <property type="match status" value="1"/>
</dbReference>
<dbReference type="CDD" id="cd00082">
    <property type="entry name" value="HisKA"/>
    <property type="match status" value="1"/>
</dbReference>
<evidence type="ECO:0000259" key="8">
    <source>
        <dbReference type="PROSITE" id="PS50109"/>
    </source>
</evidence>
<dbReference type="Gene3D" id="3.30.565.10">
    <property type="entry name" value="Histidine kinase-like ATPase, C-terminal domain"/>
    <property type="match status" value="1"/>
</dbReference>
<evidence type="ECO:0000256" key="1">
    <source>
        <dbReference type="ARBA" id="ARBA00000085"/>
    </source>
</evidence>
<dbReference type="Pfam" id="PF02518">
    <property type="entry name" value="HATPase_c"/>
    <property type="match status" value="1"/>
</dbReference>
<reference evidence="9 10" key="1">
    <citation type="journal article" date="2019" name="Int. J. Syst. Evol. Microbiol.">
        <title>The Global Catalogue of Microorganisms (GCM) 10K type strain sequencing project: providing services to taxonomists for standard genome sequencing and annotation.</title>
        <authorList>
            <consortium name="The Broad Institute Genomics Platform"/>
            <consortium name="The Broad Institute Genome Sequencing Center for Infectious Disease"/>
            <person name="Wu L."/>
            <person name="Ma J."/>
        </authorList>
    </citation>
    <scope>NUCLEOTIDE SEQUENCE [LARGE SCALE GENOMIC DNA]</scope>
    <source>
        <strain evidence="9 10">JCM 1407</strain>
    </source>
</reference>
<comment type="caution">
    <text evidence="9">The sequence shown here is derived from an EMBL/GenBank/DDBJ whole genome shotgun (WGS) entry which is preliminary data.</text>
</comment>
<dbReference type="EMBL" id="BAAACG010000008">
    <property type="protein sequence ID" value="GAA0737818.1"/>
    <property type="molecule type" value="Genomic_DNA"/>
</dbReference>
<evidence type="ECO:0000256" key="2">
    <source>
        <dbReference type="ARBA" id="ARBA00004370"/>
    </source>
</evidence>
<dbReference type="InterPro" id="IPR036890">
    <property type="entry name" value="HATPase_C_sf"/>
</dbReference>
<gene>
    <name evidence="9" type="ORF">GCM10008906_14440</name>
</gene>
<dbReference type="SMART" id="SM00388">
    <property type="entry name" value="HisKA"/>
    <property type="match status" value="1"/>
</dbReference>
<dbReference type="InterPro" id="IPR036097">
    <property type="entry name" value="HisK_dim/P_sf"/>
</dbReference>
<dbReference type="InterPro" id="IPR050351">
    <property type="entry name" value="BphY/WalK/GraS-like"/>
</dbReference>
<keyword evidence="5" id="KW-0808">Transferase</keyword>
<dbReference type="SMART" id="SM00387">
    <property type="entry name" value="HATPase_c"/>
    <property type="match status" value="1"/>
</dbReference>
<dbReference type="RefSeq" id="WP_343760344.1">
    <property type="nucleotide sequence ID" value="NZ_BAAACG010000008.1"/>
</dbReference>
<dbReference type="EC" id="2.7.13.3" evidence="3"/>
<evidence type="ECO:0000256" key="4">
    <source>
        <dbReference type="ARBA" id="ARBA00022553"/>
    </source>
</evidence>
<comment type="subcellular location">
    <subcellularLocation>
        <location evidence="2">Membrane</location>
    </subcellularLocation>
</comment>
<evidence type="ECO:0000256" key="6">
    <source>
        <dbReference type="ARBA" id="ARBA00022777"/>
    </source>
</evidence>
<dbReference type="PROSITE" id="PS50109">
    <property type="entry name" value="HIS_KIN"/>
    <property type="match status" value="1"/>
</dbReference>
<dbReference type="PANTHER" id="PTHR45453">
    <property type="entry name" value="PHOSPHATE REGULON SENSOR PROTEIN PHOR"/>
    <property type="match status" value="1"/>
</dbReference>
<sequence>MSKILLLLIISLCIIVFLLARLYFIKKEIKNISIQLEEYNNFNSRKKIDISLFDKEVENLALNINKHIDLHIKNIIEKQKSEEKLKKDIANISHDLRTPLTSIMGYIQIAKVGKIEKEKQKEYLHIAYNRSKYLNLLLNDFFELSVIESPDYYMELKKLNLNNILCNVMTEFYNEFTQKGIVPKIKLPKESIFILGDELAVKRVLSNLITNITRYGKEKVFVNLEKNNDDAILYTANSAPNLKGVFENGDANIIFDRFYRGNKYRESKFKSTGLGLSIAKGIMNKMNGEMFAKYKDNFLYIYCNWKVYR</sequence>
<name>A0ABN1JEN2_9CLOT</name>
<dbReference type="Pfam" id="PF00512">
    <property type="entry name" value="HisKA"/>
    <property type="match status" value="1"/>
</dbReference>
<accession>A0ABN1JEN2</accession>
<evidence type="ECO:0000313" key="9">
    <source>
        <dbReference type="EMBL" id="GAA0737818.1"/>
    </source>
</evidence>
<dbReference type="InterPro" id="IPR005467">
    <property type="entry name" value="His_kinase_dom"/>
</dbReference>
<keyword evidence="10" id="KW-1185">Reference proteome</keyword>
<dbReference type="SUPFAM" id="SSF55874">
    <property type="entry name" value="ATPase domain of HSP90 chaperone/DNA topoisomerase II/histidine kinase"/>
    <property type="match status" value="1"/>
</dbReference>
<organism evidence="9 10">
    <name type="scientific">Clostridium oceanicum</name>
    <dbReference type="NCBI Taxonomy" id="1543"/>
    <lineage>
        <taxon>Bacteria</taxon>
        <taxon>Bacillati</taxon>
        <taxon>Bacillota</taxon>
        <taxon>Clostridia</taxon>
        <taxon>Eubacteriales</taxon>
        <taxon>Clostridiaceae</taxon>
        <taxon>Clostridium</taxon>
    </lineage>
</organism>
<evidence type="ECO:0000256" key="5">
    <source>
        <dbReference type="ARBA" id="ARBA00022679"/>
    </source>
</evidence>
<feature type="domain" description="Histidine kinase" evidence="8">
    <location>
        <begin position="91"/>
        <end position="290"/>
    </location>
</feature>
<comment type="catalytic activity">
    <reaction evidence="1">
        <text>ATP + protein L-histidine = ADP + protein N-phospho-L-histidine.</text>
        <dbReference type="EC" id="2.7.13.3"/>
    </reaction>
</comment>
<dbReference type="SUPFAM" id="SSF47384">
    <property type="entry name" value="Homodimeric domain of signal transducing histidine kinase"/>
    <property type="match status" value="1"/>
</dbReference>
<evidence type="ECO:0000313" key="10">
    <source>
        <dbReference type="Proteomes" id="UP001501510"/>
    </source>
</evidence>
<proteinExistence type="predicted"/>
<dbReference type="InterPro" id="IPR003594">
    <property type="entry name" value="HATPase_dom"/>
</dbReference>
<evidence type="ECO:0000256" key="3">
    <source>
        <dbReference type="ARBA" id="ARBA00012438"/>
    </source>
</evidence>